<feature type="compositionally biased region" description="Low complexity" evidence="1">
    <location>
        <begin position="334"/>
        <end position="346"/>
    </location>
</feature>
<evidence type="ECO:0000313" key="3">
    <source>
        <dbReference type="EMBL" id="MBU7598465.1"/>
    </source>
</evidence>
<dbReference type="EMBL" id="JAELVF020000001">
    <property type="protein sequence ID" value="MBU7598465.1"/>
    <property type="molecule type" value="Genomic_DNA"/>
</dbReference>
<dbReference type="AlphaFoldDB" id="A0A949JQP7"/>
<feature type="compositionally biased region" description="Basic and acidic residues" evidence="1">
    <location>
        <begin position="274"/>
        <end position="291"/>
    </location>
</feature>
<keyword evidence="2" id="KW-0812">Transmembrane</keyword>
<feature type="compositionally biased region" description="Basic and acidic residues" evidence="1">
    <location>
        <begin position="245"/>
        <end position="257"/>
    </location>
</feature>
<feature type="compositionally biased region" description="Basic and acidic residues" evidence="1">
    <location>
        <begin position="112"/>
        <end position="126"/>
    </location>
</feature>
<gene>
    <name evidence="3" type="ORF">JGS22_012780</name>
</gene>
<feature type="region of interest" description="Disordered" evidence="1">
    <location>
        <begin position="245"/>
        <end position="305"/>
    </location>
</feature>
<keyword evidence="2" id="KW-1133">Transmembrane helix</keyword>
<keyword evidence="4" id="KW-1185">Reference proteome</keyword>
<dbReference type="InterPro" id="IPR053779">
    <property type="entry name" value="GlpR"/>
</dbReference>
<evidence type="ECO:0000313" key="4">
    <source>
        <dbReference type="Proteomes" id="UP000694501"/>
    </source>
</evidence>
<comment type="caution">
    <text evidence="3">The sequence shown here is derived from an EMBL/GenBank/DDBJ whole genome shotgun (WGS) entry which is preliminary data.</text>
</comment>
<protein>
    <submittedName>
        <fullName evidence="3">Uncharacterized protein</fullName>
    </submittedName>
</protein>
<proteinExistence type="predicted"/>
<feature type="region of interest" description="Disordered" evidence="1">
    <location>
        <begin position="56"/>
        <end position="138"/>
    </location>
</feature>
<feature type="region of interest" description="Disordered" evidence="1">
    <location>
        <begin position="328"/>
        <end position="368"/>
    </location>
</feature>
<name>A0A949JQP7_9ACTN</name>
<dbReference type="Proteomes" id="UP000694501">
    <property type="component" value="Unassembled WGS sequence"/>
</dbReference>
<keyword evidence="2" id="KW-0472">Membrane</keyword>
<dbReference type="RefSeq" id="WP_211043428.1">
    <property type="nucleotide sequence ID" value="NZ_JAELVF020000001.1"/>
</dbReference>
<accession>A0A949JQP7</accession>
<sequence>MSNSGLIYAVIVGAWAAYLVPMWLRRQDELNDARPTERFSTAIRLLSGRAAMERRYTRTRAKASESPDDDDDIARPDESGSSDGDTSYEAADVRSFADPVTEIGPAPTPSGELHDEAGDPRGRPEQSELPPEFEVPEFEVPELRQSVAAKAERAAAKDKDGATDARTKRARVLARRRRTTMLLFLWFTAASVLAAVGGLGLLWAPAVPAVLLSAYIGYLRAQERRRFAVRLDRQRAEAAARRLQENRRLAREARNAESDTGPALSEDGQAIVEQTDHAEWVDQQRARRRDVPAAGSWDPVPVPLPTYVNAPVAPRSAERVDFDAADAWSSARSTTAGPAQAPAAPRTQRRTPLFDQDADADRPRASGE</sequence>
<organism evidence="3 4">
    <name type="scientific">Streptomyces tardus</name>
    <dbReference type="NCBI Taxonomy" id="2780544"/>
    <lineage>
        <taxon>Bacteria</taxon>
        <taxon>Bacillati</taxon>
        <taxon>Actinomycetota</taxon>
        <taxon>Actinomycetes</taxon>
        <taxon>Kitasatosporales</taxon>
        <taxon>Streptomycetaceae</taxon>
        <taxon>Streptomyces</taxon>
    </lineage>
</organism>
<feature type="transmembrane region" description="Helical" evidence="2">
    <location>
        <begin position="6"/>
        <end position="24"/>
    </location>
</feature>
<feature type="compositionally biased region" description="Basic and acidic residues" evidence="1">
    <location>
        <begin position="359"/>
        <end position="368"/>
    </location>
</feature>
<evidence type="ECO:0000256" key="1">
    <source>
        <dbReference type="SAM" id="MobiDB-lite"/>
    </source>
</evidence>
<feature type="transmembrane region" description="Helical" evidence="2">
    <location>
        <begin position="179"/>
        <end position="196"/>
    </location>
</feature>
<evidence type="ECO:0000256" key="2">
    <source>
        <dbReference type="SAM" id="Phobius"/>
    </source>
</evidence>
<reference evidence="3" key="1">
    <citation type="submission" date="2021-06" db="EMBL/GenBank/DDBJ databases">
        <title>Sequencing of actinobacteria type strains.</title>
        <authorList>
            <person name="Nguyen G.-S."/>
            <person name="Wentzel A."/>
        </authorList>
    </citation>
    <scope>NUCLEOTIDE SEQUENCE</scope>
    <source>
        <strain evidence="3">P38-E01</strain>
    </source>
</reference>
<dbReference type="NCBIfam" id="NF045516">
    <property type="entry name" value="GlpR"/>
    <property type="match status" value="1"/>
</dbReference>